<dbReference type="RefSeq" id="WP_349298446.1">
    <property type="nucleotide sequence ID" value="NZ_JBEDNQ010000004.1"/>
</dbReference>
<dbReference type="PANTHER" id="PTHR37850:SF3">
    <property type="entry name" value="BLR7815 PROTEIN"/>
    <property type="match status" value="1"/>
</dbReference>
<dbReference type="InterPro" id="IPR036291">
    <property type="entry name" value="NAD(P)-bd_dom_sf"/>
</dbReference>
<evidence type="ECO:0000313" key="2">
    <source>
        <dbReference type="EMBL" id="MEQ3551088.1"/>
    </source>
</evidence>
<gene>
    <name evidence="2" type="ORF">WIS52_11455</name>
</gene>
<name>A0ABV1KCM1_9PSEU</name>
<sequence>MRSAPQPVRYALTGAKGGFGRTLLAQTRLTPGVAPSVLCDLDVDGTVAMCRELGFGTDELTVCTTADELAARPAGTVAVVPDARLLAEAGFDVLVEATGSPAAGYRAAADALDTDRHVVMVSKEVETVGGADLAARAGAKGLGYVPGAGDQPANLVEWYERTLQVGLEVIAAGKSGEYDLVLDPATGRLRHLDREITVADPATLLSTPDAGVAGILGTRAEAVAGLPRSASADLCEMAVVADATGLVPDVETLHYPVARVAELADVYALAGDGGVLTRPGVVDVFTVLRRPDEASFAGGVFVVVRTHDPVTWETLAGKGHVVSRDGRYACLYLPYHMMGVETPLSILDVAARGAAAAPANRGRHVLLGGRAREALPAGRTLAMGGHHHDVDGVAPVLLDVTQAPAGAAPLYLAAHATLARDVAAGEPVRIDDLADPDPALLEAWRAGAPS</sequence>
<dbReference type="PANTHER" id="PTHR37850">
    <property type="entry name" value="STRU PROTEIN"/>
    <property type="match status" value="1"/>
</dbReference>
<protein>
    <submittedName>
        <fullName evidence="2">Homoserine dehydrogenase</fullName>
    </submittedName>
</protein>
<comment type="caution">
    <text evidence="2">The sequence shown here is derived from an EMBL/GenBank/DDBJ whole genome shotgun (WGS) entry which is preliminary data.</text>
</comment>
<dbReference type="Pfam" id="PF21135">
    <property type="entry name" value="DRL_cat"/>
    <property type="match status" value="1"/>
</dbReference>
<proteinExistence type="predicted"/>
<dbReference type="Gene3D" id="3.40.50.720">
    <property type="entry name" value="NAD(P)-binding Rossmann-like Domain"/>
    <property type="match status" value="1"/>
</dbReference>
<dbReference type="Proteomes" id="UP001494902">
    <property type="component" value="Unassembled WGS sequence"/>
</dbReference>
<dbReference type="EMBL" id="JBEDNQ010000004">
    <property type="protein sequence ID" value="MEQ3551088.1"/>
    <property type="molecule type" value="Genomic_DNA"/>
</dbReference>
<feature type="domain" description="Oxidoreductase DRL-like catalytic" evidence="1">
    <location>
        <begin position="233"/>
        <end position="342"/>
    </location>
</feature>
<reference evidence="2 3" key="1">
    <citation type="submission" date="2024-03" db="EMBL/GenBank/DDBJ databases">
        <title>Draft genome sequence of Pseudonocardia nematodicida JCM 31783.</title>
        <authorList>
            <person name="Butdee W."/>
            <person name="Duangmal K."/>
        </authorList>
    </citation>
    <scope>NUCLEOTIDE SEQUENCE [LARGE SCALE GENOMIC DNA]</scope>
    <source>
        <strain evidence="2 3">JCM 31783</strain>
    </source>
</reference>
<dbReference type="SUPFAM" id="SSF51735">
    <property type="entry name" value="NAD(P)-binding Rossmann-fold domains"/>
    <property type="match status" value="1"/>
</dbReference>
<evidence type="ECO:0000313" key="3">
    <source>
        <dbReference type="Proteomes" id="UP001494902"/>
    </source>
</evidence>
<dbReference type="InterPro" id="IPR048423">
    <property type="entry name" value="DRL_cat"/>
</dbReference>
<organism evidence="2 3">
    <name type="scientific">Pseudonocardia nematodicida</name>
    <dbReference type="NCBI Taxonomy" id="1206997"/>
    <lineage>
        <taxon>Bacteria</taxon>
        <taxon>Bacillati</taxon>
        <taxon>Actinomycetota</taxon>
        <taxon>Actinomycetes</taxon>
        <taxon>Pseudonocardiales</taxon>
        <taxon>Pseudonocardiaceae</taxon>
        <taxon>Pseudonocardia</taxon>
    </lineage>
</organism>
<keyword evidence="3" id="KW-1185">Reference proteome</keyword>
<evidence type="ECO:0000259" key="1">
    <source>
        <dbReference type="Pfam" id="PF21135"/>
    </source>
</evidence>
<accession>A0ABV1KCM1</accession>